<dbReference type="PANTHER" id="PTHR13164:SF3">
    <property type="entry name" value="CALCYCLIN-BINDING PROTEIN"/>
    <property type="match status" value="1"/>
</dbReference>
<evidence type="ECO:0000256" key="3">
    <source>
        <dbReference type="ARBA" id="ARBA00015702"/>
    </source>
</evidence>
<keyword evidence="7" id="KW-0007">Acetylation</keyword>
<organism evidence="11 12">
    <name type="scientific">Paramuricea clavata</name>
    <name type="common">Red gorgonian</name>
    <name type="synonym">Violescent sea-whip</name>
    <dbReference type="NCBI Taxonomy" id="317549"/>
    <lineage>
        <taxon>Eukaryota</taxon>
        <taxon>Metazoa</taxon>
        <taxon>Cnidaria</taxon>
        <taxon>Anthozoa</taxon>
        <taxon>Octocorallia</taxon>
        <taxon>Malacalcyonacea</taxon>
        <taxon>Plexauridae</taxon>
        <taxon>Paramuricea</taxon>
    </lineage>
</organism>
<dbReference type="OrthoDB" id="164025at2759"/>
<dbReference type="Gene3D" id="2.60.40.790">
    <property type="match status" value="1"/>
</dbReference>
<protein>
    <recommendedName>
        <fullName evidence="3">Calcyclin-binding protein</fullName>
    </recommendedName>
</protein>
<evidence type="ECO:0000256" key="5">
    <source>
        <dbReference type="ARBA" id="ARBA00022553"/>
    </source>
</evidence>
<dbReference type="GO" id="GO:0031625">
    <property type="term" value="F:ubiquitin protein ligase binding"/>
    <property type="evidence" value="ECO:0007669"/>
    <property type="project" value="InterPro"/>
</dbReference>
<comment type="function">
    <text evidence="9">May be involved in calcium-dependent ubiquitination and subsequent proteasomal degradation of target proteins. Probably serves as a molecular bridge in ubiquitin E3 complexes. Participates in the ubiquitin-mediated degradation of beta-catenin (CTNNB1).</text>
</comment>
<sequence length="243" mass="27828">MAELTELRSDRTELKDLLEQAKRPRVRVVLQNELSSVDAKIHEIERQRLQDEVASMDHEDKENPSISDSFESRQKTTREGRVQRSKITSYGFLQKPQTVTIYVDLASVGSLHRDLIQVDYGRRSLNIVINNLNGKTYELNLPNLGGEIVPEKCKYKVKPNTITVILKKARDGDWAGISATEVKEKKAREEKTRMGDLDKDKDPSESLMDLMKKMYDEGDDEMKRTIAKAWTESREKQAAGSMI</sequence>
<evidence type="ECO:0000256" key="8">
    <source>
        <dbReference type="ARBA" id="ARBA00023242"/>
    </source>
</evidence>
<feature type="region of interest" description="Disordered" evidence="10">
    <location>
        <begin position="185"/>
        <end position="206"/>
    </location>
</feature>
<keyword evidence="12" id="KW-1185">Reference proteome</keyword>
<dbReference type="CDD" id="cd06468">
    <property type="entry name" value="p23_CacyBP"/>
    <property type="match status" value="1"/>
</dbReference>
<dbReference type="GO" id="GO:0044548">
    <property type="term" value="F:S100 protein binding"/>
    <property type="evidence" value="ECO:0007669"/>
    <property type="project" value="InterPro"/>
</dbReference>
<dbReference type="PROSITE" id="PS51203">
    <property type="entry name" value="CS"/>
    <property type="match status" value="1"/>
</dbReference>
<feature type="compositionally biased region" description="Basic and acidic residues" evidence="10">
    <location>
        <begin position="52"/>
        <end position="63"/>
    </location>
</feature>
<keyword evidence="6" id="KW-0833">Ubl conjugation pathway</keyword>
<name>A0A6S7G306_PARCT</name>
<dbReference type="Pfam" id="PF04969">
    <property type="entry name" value="CS"/>
    <property type="match status" value="1"/>
</dbReference>
<evidence type="ECO:0000256" key="6">
    <source>
        <dbReference type="ARBA" id="ARBA00022786"/>
    </source>
</evidence>
<evidence type="ECO:0000256" key="2">
    <source>
        <dbReference type="ARBA" id="ARBA00004496"/>
    </source>
</evidence>
<feature type="region of interest" description="Disordered" evidence="10">
    <location>
        <begin position="52"/>
        <end position="82"/>
    </location>
</feature>
<dbReference type="SUPFAM" id="SSF140106">
    <property type="entry name" value="Calcyclin-binding protein-like"/>
    <property type="match status" value="1"/>
</dbReference>
<comment type="caution">
    <text evidence="11">The sequence shown here is derived from an EMBL/GenBank/DDBJ whole genome shotgun (WGS) entry which is preliminary data.</text>
</comment>
<dbReference type="InterPro" id="IPR052289">
    <property type="entry name" value="Calcyclin-binding_UBL-bridge"/>
</dbReference>
<gene>
    <name evidence="11" type="ORF">PACLA_8A045458</name>
</gene>
<evidence type="ECO:0000256" key="4">
    <source>
        <dbReference type="ARBA" id="ARBA00022490"/>
    </source>
</evidence>
<evidence type="ECO:0000313" key="11">
    <source>
        <dbReference type="EMBL" id="CAB3984723.1"/>
    </source>
</evidence>
<evidence type="ECO:0000256" key="10">
    <source>
        <dbReference type="SAM" id="MobiDB-lite"/>
    </source>
</evidence>
<dbReference type="GO" id="GO:0015631">
    <property type="term" value="F:tubulin binding"/>
    <property type="evidence" value="ECO:0007669"/>
    <property type="project" value="InterPro"/>
</dbReference>
<dbReference type="AlphaFoldDB" id="A0A6S7G306"/>
<evidence type="ECO:0000256" key="9">
    <source>
        <dbReference type="ARBA" id="ARBA00025145"/>
    </source>
</evidence>
<evidence type="ECO:0000256" key="7">
    <source>
        <dbReference type="ARBA" id="ARBA00022990"/>
    </source>
</evidence>
<dbReference type="SUPFAM" id="SSF49764">
    <property type="entry name" value="HSP20-like chaperones"/>
    <property type="match status" value="1"/>
</dbReference>
<keyword evidence="8" id="KW-0539">Nucleus</keyword>
<dbReference type="Pfam" id="PF09032">
    <property type="entry name" value="Siah-Interact_N"/>
    <property type="match status" value="1"/>
</dbReference>
<dbReference type="PROSITE" id="PS51048">
    <property type="entry name" value="SGS"/>
    <property type="match status" value="1"/>
</dbReference>
<dbReference type="InterPro" id="IPR007699">
    <property type="entry name" value="SGS_dom"/>
</dbReference>
<comment type="subcellular location">
    <subcellularLocation>
        <location evidence="2">Cytoplasm</location>
    </subcellularLocation>
    <subcellularLocation>
        <location evidence="1">Nucleus</location>
    </subcellularLocation>
</comment>
<dbReference type="InterPro" id="IPR037201">
    <property type="entry name" value="CacyBP_N"/>
</dbReference>
<dbReference type="GO" id="GO:0005634">
    <property type="term" value="C:nucleus"/>
    <property type="evidence" value="ECO:0007669"/>
    <property type="project" value="UniProtKB-SubCell"/>
</dbReference>
<dbReference type="GO" id="GO:0005737">
    <property type="term" value="C:cytoplasm"/>
    <property type="evidence" value="ECO:0007669"/>
    <property type="project" value="UniProtKB-SubCell"/>
</dbReference>
<keyword evidence="4" id="KW-0963">Cytoplasm</keyword>
<evidence type="ECO:0000256" key="1">
    <source>
        <dbReference type="ARBA" id="ARBA00004123"/>
    </source>
</evidence>
<keyword evidence="5" id="KW-0597">Phosphoprotein</keyword>
<dbReference type="Proteomes" id="UP001152795">
    <property type="component" value="Unassembled WGS sequence"/>
</dbReference>
<dbReference type="PANTHER" id="PTHR13164">
    <property type="entry name" value="CALICYLIN BINDING PROTEIN"/>
    <property type="match status" value="1"/>
</dbReference>
<proteinExistence type="predicted"/>
<dbReference type="EMBL" id="CACRXK020000777">
    <property type="protein sequence ID" value="CAB3984723.1"/>
    <property type="molecule type" value="Genomic_DNA"/>
</dbReference>
<dbReference type="InterPro" id="IPR037893">
    <property type="entry name" value="CS_CacyBP"/>
</dbReference>
<reference evidence="11" key="1">
    <citation type="submission" date="2020-04" db="EMBL/GenBank/DDBJ databases">
        <authorList>
            <person name="Alioto T."/>
            <person name="Alioto T."/>
            <person name="Gomez Garrido J."/>
        </authorList>
    </citation>
    <scope>NUCLEOTIDE SEQUENCE</scope>
    <source>
        <strain evidence="11">A484AB</strain>
    </source>
</reference>
<dbReference type="InterPro" id="IPR007052">
    <property type="entry name" value="CS_dom"/>
</dbReference>
<dbReference type="InterPro" id="IPR015120">
    <property type="entry name" value="Siah-Interact_N"/>
</dbReference>
<evidence type="ECO:0000313" key="12">
    <source>
        <dbReference type="Proteomes" id="UP001152795"/>
    </source>
</evidence>
<dbReference type="Gene3D" id="4.10.860.10">
    <property type="entry name" value="UVR domain"/>
    <property type="match status" value="1"/>
</dbReference>
<accession>A0A6S7G306</accession>
<feature type="compositionally biased region" description="Basic and acidic residues" evidence="10">
    <location>
        <begin position="70"/>
        <end position="82"/>
    </location>
</feature>
<dbReference type="InterPro" id="IPR008978">
    <property type="entry name" value="HSP20-like_chaperone"/>
</dbReference>